<organism evidence="9 10">
    <name type="scientific">Pleurodeles waltl</name>
    <name type="common">Iberian ribbed newt</name>
    <dbReference type="NCBI Taxonomy" id="8319"/>
    <lineage>
        <taxon>Eukaryota</taxon>
        <taxon>Metazoa</taxon>
        <taxon>Chordata</taxon>
        <taxon>Craniata</taxon>
        <taxon>Vertebrata</taxon>
        <taxon>Euteleostomi</taxon>
        <taxon>Amphibia</taxon>
        <taxon>Batrachia</taxon>
        <taxon>Caudata</taxon>
        <taxon>Salamandroidea</taxon>
        <taxon>Salamandridae</taxon>
        <taxon>Pleurodelinae</taxon>
        <taxon>Pleurodeles</taxon>
    </lineage>
</organism>
<comment type="caution">
    <text evidence="9">The sequence shown here is derived from an EMBL/GenBank/DDBJ whole genome shotgun (WGS) entry which is preliminary data.</text>
</comment>
<feature type="signal peptide" evidence="7">
    <location>
        <begin position="1"/>
        <end position="23"/>
    </location>
</feature>
<keyword evidence="10" id="KW-1185">Reference proteome</keyword>
<dbReference type="Gene3D" id="3.10.100.10">
    <property type="entry name" value="Mannose-Binding Protein A, subunit A"/>
    <property type="match status" value="1"/>
</dbReference>
<evidence type="ECO:0000256" key="2">
    <source>
        <dbReference type="ARBA" id="ARBA00022525"/>
    </source>
</evidence>
<name>A0AAV7PUP0_PLEWA</name>
<keyword evidence="2" id="KW-0964">Secreted</keyword>
<feature type="domain" description="C-type lectin" evidence="8">
    <location>
        <begin position="253"/>
        <end position="375"/>
    </location>
</feature>
<dbReference type="GO" id="GO:0005615">
    <property type="term" value="C:extracellular space"/>
    <property type="evidence" value="ECO:0007669"/>
    <property type="project" value="TreeGrafter"/>
</dbReference>
<dbReference type="SMART" id="SM00034">
    <property type="entry name" value="CLECT"/>
    <property type="match status" value="1"/>
</dbReference>
<feature type="chain" id="PRO_5043989569" description="C-type lectin domain-containing protein" evidence="7">
    <location>
        <begin position="24"/>
        <end position="376"/>
    </location>
</feature>
<dbReference type="InterPro" id="IPR001304">
    <property type="entry name" value="C-type_lectin-like"/>
</dbReference>
<reference evidence="9" key="1">
    <citation type="journal article" date="2022" name="bioRxiv">
        <title>Sequencing and chromosome-scale assembly of the giantPleurodeles waltlgenome.</title>
        <authorList>
            <person name="Brown T."/>
            <person name="Elewa A."/>
            <person name="Iarovenko S."/>
            <person name="Subramanian E."/>
            <person name="Araus A.J."/>
            <person name="Petzold A."/>
            <person name="Susuki M."/>
            <person name="Suzuki K.-i.T."/>
            <person name="Hayashi T."/>
            <person name="Toyoda A."/>
            <person name="Oliveira C."/>
            <person name="Osipova E."/>
            <person name="Leigh N.D."/>
            <person name="Simon A."/>
            <person name="Yun M.H."/>
        </authorList>
    </citation>
    <scope>NUCLEOTIDE SEQUENCE</scope>
    <source>
        <strain evidence="9">20211129_DDA</strain>
        <tissue evidence="9">Liver</tissue>
    </source>
</reference>
<evidence type="ECO:0000259" key="8">
    <source>
        <dbReference type="PROSITE" id="PS50041"/>
    </source>
</evidence>
<dbReference type="InterPro" id="IPR016186">
    <property type="entry name" value="C-type_lectin-like/link_sf"/>
</dbReference>
<dbReference type="InterPro" id="IPR051663">
    <property type="entry name" value="CLec_Tetranectin-domain"/>
</dbReference>
<feature type="compositionally biased region" description="Basic and acidic residues" evidence="6">
    <location>
        <begin position="112"/>
        <end position="129"/>
    </location>
</feature>
<keyword evidence="4" id="KW-0430">Lectin</keyword>
<dbReference type="GO" id="GO:0008083">
    <property type="term" value="F:growth factor activity"/>
    <property type="evidence" value="ECO:0007669"/>
    <property type="project" value="TreeGrafter"/>
</dbReference>
<dbReference type="Proteomes" id="UP001066276">
    <property type="component" value="Chromosome 7"/>
</dbReference>
<keyword evidence="3 7" id="KW-0732">Signal</keyword>
<evidence type="ECO:0000256" key="3">
    <source>
        <dbReference type="ARBA" id="ARBA00022729"/>
    </source>
</evidence>
<dbReference type="Pfam" id="PF00059">
    <property type="entry name" value="Lectin_C"/>
    <property type="match status" value="1"/>
</dbReference>
<evidence type="ECO:0000313" key="10">
    <source>
        <dbReference type="Proteomes" id="UP001066276"/>
    </source>
</evidence>
<evidence type="ECO:0000256" key="6">
    <source>
        <dbReference type="SAM" id="MobiDB-lite"/>
    </source>
</evidence>
<dbReference type="GO" id="GO:0001503">
    <property type="term" value="P:ossification"/>
    <property type="evidence" value="ECO:0007669"/>
    <property type="project" value="TreeGrafter"/>
</dbReference>
<feature type="compositionally biased region" description="Acidic residues" evidence="6">
    <location>
        <begin position="149"/>
        <end position="160"/>
    </location>
</feature>
<evidence type="ECO:0000256" key="4">
    <source>
        <dbReference type="ARBA" id="ARBA00022734"/>
    </source>
</evidence>
<comment type="subcellular location">
    <subcellularLocation>
        <location evidence="1">Secreted</location>
    </subcellularLocation>
</comment>
<dbReference type="PROSITE" id="PS50041">
    <property type="entry name" value="C_TYPE_LECTIN_2"/>
    <property type="match status" value="1"/>
</dbReference>
<feature type="compositionally biased region" description="Basic and acidic residues" evidence="6">
    <location>
        <begin position="138"/>
        <end position="148"/>
    </location>
</feature>
<evidence type="ECO:0000256" key="1">
    <source>
        <dbReference type="ARBA" id="ARBA00004613"/>
    </source>
</evidence>
<dbReference type="AlphaFoldDB" id="A0AAV7PUP0"/>
<accession>A0AAV7PUP0</accession>
<dbReference type="InterPro" id="IPR018378">
    <property type="entry name" value="C-type_lectin_CS"/>
</dbReference>
<proteinExistence type="predicted"/>
<gene>
    <name evidence="9" type="ORF">NDU88_010263</name>
</gene>
<dbReference type="PANTHER" id="PTHR22799:SF1">
    <property type="entry name" value="C-TYPE LECTIN DOMAIN FAMILY 11 MEMBER A"/>
    <property type="match status" value="1"/>
</dbReference>
<evidence type="ECO:0000256" key="7">
    <source>
        <dbReference type="SAM" id="SignalP"/>
    </source>
</evidence>
<dbReference type="EMBL" id="JANPWB010000011">
    <property type="protein sequence ID" value="KAJ1131933.1"/>
    <property type="molecule type" value="Genomic_DNA"/>
</dbReference>
<keyword evidence="5" id="KW-1015">Disulfide bond</keyword>
<sequence length="376" mass="42981">MGGCWRGLLLVLLCQGWAPGGHGAEPAEPTAVTQLRRGDSLTEDEIERILGQILHGDLPEVEPTGETPLTIPEPEAKIANTTDAAGDSEGNVRVEVVDKTKEEERSEEEAEQEQKEHEESEQEEKKSEQEEYEQEGTEAGREEEKTEDGREEDETEETFEDVSPTTMESPASAVEDNFSYIFNRLSAIESAIHRLNVQFYGMDVKMTQFSQTMTKLRTKLDDTQDTLTTLSEMNSRNQRHIGQIEGCLKGRRLHRRCYLLFRHFESYSSAQTLCHSRGGNLAMPTDQEEYAALAKYIHDTLYPFNWPVWIGINDQRSEGMYLYESGHRVSFFNWFKDHLVTQPNGGALENCVSVSSDDGKWWDNDCSRRMYYVCEY</sequence>
<feature type="region of interest" description="Disordered" evidence="6">
    <location>
        <begin position="98"/>
        <end position="171"/>
    </location>
</feature>
<dbReference type="PROSITE" id="PS00615">
    <property type="entry name" value="C_TYPE_LECTIN_1"/>
    <property type="match status" value="1"/>
</dbReference>
<dbReference type="PANTHER" id="PTHR22799">
    <property type="entry name" value="TETRANECTIN-RELATED"/>
    <property type="match status" value="1"/>
</dbReference>
<dbReference type="InterPro" id="IPR016187">
    <property type="entry name" value="CTDL_fold"/>
</dbReference>
<protein>
    <recommendedName>
        <fullName evidence="8">C-type lectin domain-containing protein</fullName>
    </recommendedName>
</protein>
<evidence type="ECO:0000313" key="9">
    <source>
        <dbReference type="EMBL" id="KAJ1131933.1"/>
    </source>
</evidence>
<evidence type="ECO:0000256" key="5">
    <source>
        <dbReference type="ARBA" id="ARBA00023157"/>
    </source>
</evidence>
<dbReference type="SUPFAM" id="SSF56436">
    <property type="entry name" value="C-type lectin-like"/>
    <property type="match status" value="1"/>
</dbReference>
<dbReference type="GO" id="GO:0030246">
    <property type="term" value="F:carbohydrate binding"/>
    <property type="evidence" value="ECO:0007669"/>
    <property type="project" value="UniProtKB-KW"/>
</dbReference>